<sequence>MIDGFQKVVNRLIEERLEQIITSEEYVMYSELLHKDLDEKLAQFGKFDDEAKRIEFIDDIKGNIFDQVHIQTKLAYRTAFNDALVFAINTLINPQKMF</sequence>
<organism evidence="1 2">
    <name type="scientific">Cytobacillus oceanisediminis 2691</name>
    <dbReference type="NCBI Taxonomy" id="1196031"/>
    <lineage>
        <taxon>Bacteria</taxon>
        <taxon>Bacillati</taxon>
        <taxon>Bacillota</taxon>
        <taxon>Bacilli</taxon>
        <taxon>Bacillales</taxon>
        <taxon>Bacillaceae</taxon>
        <taxon>Cytobacillus</taxon>
    </lineage>
</organism>
<evidence type="ECO:0000313" key="2">
    <source>
        <dbReference type="Proteomes" id="UP000077856"/>
    </source>
</evidence>
<proteinExistence type="predicted"/>
<protein>
    <submittedName>
        <fullName evidence="1">Uncharacterized protein</fullName>
    </submittedName>
</protein>
<dbReference type="KEGG" id="bon:A361_26910"/>
<evidence type="ECO:0000313" key="1">
    <source>
        <dbReference type="EMBL" id="AND42624.1"/>
    </source>
</evidence>
<dbReference type="Proteomes" id="UP000077856">
    <property type="component" value="Chromosome"/>
</dbReference>
<dbReference type="AlphaFoldDB" id="A0A160MHN3"/>
<gene>
    <name evidence="1" type="ORF">A361_26910</name>
</gene>
<accession>A0A160MHN3</accession>
<dbReference type="eggNOG" id="ENOG5030D8S">
    <property type="taxonomic scope" value="Bacteria"/>
</dbReference>
<name>A0A160MHN3_9BACI</name>
<dbReference type="RefSeq" id="WP_019382817.1">
    <property type="nucleotide sequence ID" value="NZ_CP015506.1"/>
</dbReference>
<reference evidence="1 2" key="1">
    <citation type="submission" date="2016-04" db="EMBL/GenBank/DDBJ databases">
        <title>Complete genome sequence of Bacillus oceanisediminis strain 2691.</title>
        <authorList>
            <person name="Jeong H."/>
            <person name="Kim H.J."/>
            <person name="Lee D.-W."/>
        </authorList>
    </citation>
    <scope>NUCLEOTIDE SEQUENCE [LARGE SCALE GENOMIC DNA]</scope>
    <source>
        <strain evidence="1 2">2691</strain>
    </source>
</reference>
<dbReference type="EMBL" id="CP015506">
    <property type="protein sequence ID" value="AND42624.1"/>
    <property type="molecule type" value="Genomic_DNA"/>
</dbReference>
<dbReference type="STRING" id="1196031.A361_26910"/>